<keyword evidence="2" id="KW-1185">Reference proteome</keyword>
<organism evidence="1">
    <name type="scientific">Oryza glumipatula</name>
    <dbReference type="NCBI Taxonomy" id="40148"/>
    <lineage>
        <taxon>Eukaryota</taxon>
        <taxon>Viridiplantae</taxon>
        <taxon>Streptophyta</taxon>
        <taxon>Embryophyta</taxon>
        <taxon>Tracheophyta</taxon>
        <taxon>Spermatophyta</taxon>
        <taxon>Magnoliopsida</taxon>
        <taxon>Liliopsida</taxon>
        <taxon>Poales</taxon>
        <taxon>Poaceae</taxon>
        <taxon>BOP clade</taxon>
        <taxon>Oryzoideae</taxon>
        <taxon>Oryzeae</taxon>
        <taxon>Oryzinae</taxon>
        <taxon>Oryza</taxon>
    </lineage>
</organism>
<proteinExistence type="predicted"/>
<evidence type="ECO:0000313" key="1">
    <source>
        <dbReference type="EnsemblPlants" id="OGLUM10G00570.1"/>
    </source>
</evidence>
<name>A0A0G2KBN7_9ORYZ</name>
<dbReference type="Gramene" id="OGLUM10G00570.1">
    <property type="protein sequence ID" value="OGLUM10G00570.1"/>
    <property type="gene ID" value="OGLUM10G00570"/>
</dbReference>
<evidence type="ECO:0000313" key="2">
    <source>
        <dbReference type="Proteomes" id="UP000026961"/>
    </source>
</evidence>
<dbReference type="Proteomes" id="UP000026961">
    <property type="component" value="Chromosome 10"/>
</dbReference>
<sequence>MIITVRII</sequence>
<accession>A0A0G2KBN7</accession>
<dbReference type="EnsemblPlants" id="OGLUM10G00570.1">
    <property type="protein sequence ID" value="OGLUM10G00570.1"/>
    <property type="gene ID" value="OGLUM10G00570"/>
</dbReference>
<protein>
    <submittedName>
        <fullName evidence="1">Uncharacterized protein</fullName>
    </submittedName>
</protein>
<reference evidence="1" key="1">
    <citation type="submission" date="2015-06" db="UniProtKB">
        <authorList>
            <consortium name="EnsemblPlants"/>
        </authorList>
    </citation>
    <scope>IDENTIFICATION</scope>
</reference>
<reference evidence="1" key="2">
    <citation type="submission" date="2018-05" db="EMBL/GenBank/DDBJ databases">
        <title>OgluRS3 (Oryza glumaepatula Reference Sequence Version 3).</title>
        <authorList>
            <person name="Zhang J."/>
            <person name="Kudrna D."/>
            <person name="Lee S."/>
            <person name="Talag J."/>
            <person name="Welchert J."/>
            <person name="Wing R.A."/>
        </authorList>
    </citation>
    <scope>NUCLEOTIDE SEQUENCE [LARGE SCALE GENOMIC DNA]</scope>
</reference>